<dbReference type="EMBL" id="NBII01000001">
    <property type="protein sequence ID" value="PAV23274.1"/>
    <property type="molecule type" value="Genomic_DNA"/>
</dbReference>
<keyword evidence="2" id="KW-0812">Transmembrane</keyword>
<evidence type="ECO:0000256" key="3">
    <source>
        <dbReference type="SAM" id="SignalP"/>
    </source>
</evidence>
<feature type="region of interest" description="Disordered" evidence="1">
    <location>
        <begin position="33"/>
        <end position="81"/>
    </location>
</feature>
<dbReference type="InParanoid" id="A0A286UUN5"/>
<keyword evidence="5" id="KW-1185">Reference proteome</keyword>
<comment type="caution">
    <text evidence="4">The sequence shown here is derived from an EMBL/GenBank/DDBJ whole genome shotgun (WGS) entry which is preliminary data.</text>
</comment>
<feature type="region of interest" description="Disordered" evidence="1">
    <location>
        <begin position="399"/>
        <end position="427"/>
    </location>
</feature>
<feature type="compositionally biased region" description="Polar residues" evidence="1">
    <location>
        <begin position="37"/>
        <end position="59"/>
    </location>
</feature>
<reference evidence="4 5" key="1">
    <citation type="journal article" date="2017" name="Mol. Ecol.">
        <title>Comparative and population genomic landscape of Phellinus noxius: A hypervariable fungus causing root rot in trees.</title>
        <authorList>
            <person name="Chung C.L."/>
            <person name="Lee T.J."/>
            <person name="Akiba M."/>
            <person name="Lee H.H."/>
            <person name="Kuo T.H."/>
            <person name="Liu D."/>
            <person name="Ke H.M."/>
            <person name="Yokoi T."/>
            <person name="Roa M.B."/>
            <person name="Lu M.J."/>
            <person name="Chang Y.Y."/>
            <person name="Ann P.J."/>
            <person name="Tsai J.N."/>
            <person name="Chen C.Y."/>
            <person name="Tzean S.S."/>
            <person name="Ota Y."/>
            <person name="Hattori T."/>
            <person name="Sahashi N."/>
            <person name="Liou R.F."/>
            <person name="Kikuchi T."/>
            <person name="Tsai I.J."/>
        </authorList>
    </citation>
    <scope>NUCLEOTIDE SEQUENCE [LARGE SCALE GENOMIC DNA]</scope>
    <source>
        <strain evidence="4 5">FFPRI411160</strain>
    </source>
</reference>
<evidence type="ECO:0000313" key="4">
    <source>
        <dbReference type="EMBL" id="PAV23274.1"/>
    </source>
</evidence>
<feature type="chain" id="PRO_5013608395" description="Transmembrane protein" evidence="3">
    <location>
        <begin position="24"/>
        <end position="427"/>
    </location>
</feature>
<gene>
    <name evidence="4" type="ORF">PNOK_0034200</name>
</gene>
<feature type="signal peptide" evidence="3">
    <location>
        <begin position="1"/>
        <end position="23"/>
    </location>
</feature>
<protein>
    <recommendedName>
        <fullName evidence="6">Transmembrane protein</fullName>
    </recommendedName>
</protein>
<sequence>MVAKQTTPSVRLLLSVLSSPILSATTSFVTYDRPTSRRVSAPTSISPSASVSVRNMANPSSSHHDRDRERERVVRERSHHHHRTISSTTLLLILSLVLAVLAVMLSLPSTRLPGAAGGTSNPVVEAVRGAGGDSITNGAGLWGSFFNPRRSEALISREHAVAKRESEVAQREADILAGALVTCQPYATITEYIETMAPVQTVYKEVIHHSESAVAVTVPVTVSAPAPSPTTDSVELTRRIEDIIQRESKIAEREKDMSRREEVVNRREHDAQRREAWIMEQLIALGTDPQMVEEEYIVEQPAKRKIKVPLSNPRRFSLLFHAYPITEKIVAYNEDRPAAPPPPPKPIVTSTIKVAKVAPPPASTRPAEFPLPVSFSLTSELPTFPTTVQEIIFDNAPEPVYVEEEEEPEVTTTVRRRPVPPQRRRGW</sequence>
<feature type="transmembrane region" description="Helical" evidence="2">
    <location>
        <begin position="85"/>
        <end position="107"/>
    </location>
</feature>
<evidence type="ECO:0000313" key="5">
    <source>
        <dbReference type="Proteomes" id="UP000217199"/>
    </source>
</evidence>
<dbReference type="AlphaFoldDB" id="A0A286UUN5"/>
<organism evidence="4 5">
    <name type="scientific">Pyrrhoderma noxium</name>
    <dbReference type="NCBI Taxonomy" id="2282107"/>
    <lineage>
        <taxon>Eukaryota</taxon>
        <taxon>Fungi</taxon>
        <taxon>Dikarya</taxon>
        <taxon>Basidiomycota</taxon>
        <taxon>Agaricomycotina</taxon>
        <taxon>Agaricomycetes</taxon>
        <taxon>Hymenochaetales</taxon>
        <taxon>Hymenochaetaceae</taxon>
        <taxon>Pyrrhoderma</taxon>
    </lineage>
</organism>
<evidence type="ECO:0000256" key="2">
    <source>
        <dbReference type="SAM" id="Phobius"/>
    </source>
</evidence>
<dbReference type="Proteomes" id="UP000217199">
    <property type="component" value="Unassembled WGS sequence"/>
</dbReference>
<keyword evidence="3" id="KW-0732">Signal</keyword>
<keyword evidence="2" id="KW-0472">Membrane</keyword>
<name>A0A286UUN5_9AGAM</name>
<evidence type="ECO:0000256" key="1">
    <source>
        <dbReference type="SAM" id="MobiDB-lite"/>
    </source>
</evidence>
<dbReference type="STRING" id="2282107.A0A286UUN5"/>
<accession>A0A286UUN5</accession>
<dbReference type="OrthoDB" id="3360125at2759"/>
<keyword evidence="2" id="KW-1133">Transmembrane helix</keyword>
<proteinExistence type="predicted"/>
<feature type="compositionally biased region" description="Basic residues" evidence="1">
    <location>
        <begin position="414"/>
        <end position="427"/>
    </location>
</feature>
<evidence type="ECO:0008006" key="6">
    <source>
        <dbReference type="Google" id="ProtNLM"/>
    </source>
</evidence>
<feature type="compositionally biased region" description="Basic and acidic residues" evidence="1">
    <location>
        <begin position="62"/>
        <end position="76"/>
    </location>
</feature>